<keyword evidence="2 5" id="KW-0812">Transmembrane</keyword>
<gene>
    <name evidence="8" type="ORF">ILUMI_06840</name>
</gene>
<keyword evidence="4 5" id="KW-0472">Membrane</keyword>
<feature type="chain" id="PRO_5035467953" description="Neurotransmitter-gated ion-channel ligand-binding domain-containing protein" evidence="6">
    <location>
        <begin position="21"/>
        <end position="438"/>
    </location>
</feature>
<name>A0A8K0DEP4_IGNLU</name>
<evidence type="ECO:0000256" key="5">
    <source>
        <dbReference type="SAM" id="Phobius"/>
    </source>
</evidence>
<organism evidence="8 9">
    <name type="scientific">Ignelater luminosus</name>
    <name type="common">Cucubano</name>
    <name type="synonym">Pyrophorus luminosus</name>
    <dbReference type="NCBI Taxonomy" id="2038154"/>
    <lineage>
        <taxon>Eukaryota</taxon>
        <taxon>Metazoa</taxon>
        <taxon>Ecdysozoa</taxon>
        <taxon>Arthropoda</taxon>
        <taxon>Hexapoda</taxon>
        <taxon>Insecta</taxon>
        <taxon>Pterygota</taxon>
        <taxon>Neoptera</taxon>
        <taxon>Endopterygota</taxon>
        <taxon>Coleoptera</taxon>
        <taxon>Polyphaga</taxon>
        <taxon>Elateriformia</taxon>
        <taxon>Elateroidea</taxon>
        <taxon>Elateridae</taxon>
        <taxon>Agrypninae</taxon>
        <taxon>Pyrophorini</taxon>
        <taxon>Ignelater</taxon>
    </lineage>
</organism>
<evidence type="ECO:0000256" key="6">
    <source>
        <dbReference type="SAM" id="SignalP"/>
    </source>
</evidence>
<comment type="subcellular location">
    <subcellularLocation>
        <location evidence="1">Membrane</location>
        <topology evidence="1">Multi-pass membrane protein</topology>
    </subcellularLocation>
</comment>
<feature type="transmembrane region" description="Helical" evidence="5">
    <location>
        <begin position="313"/>
        <end position="339"/>
    </location>
</feature>
<dbReference type="InterPro" id="IPR006202">
    <property type="entry name" value="Neur_chan_lig-bd"/>
</dbReference>
<dbReference type="SUPFAM" id="SSF90112">
    <property type="entry name" value="Neurotransmitter-gated ion-channel transmembrane pore"/>
    <property type="match status" value="1"/>
</dbReference>
<feature type="transmembrane region" description="Helical" evidence="5">
    <location>
        <begin position="412"/>
        <end position="437"/>
    </location>
</feature>
<dbReference type="Gene3D" id="1.20.58.390">
    <property type="entry name" value="Neurotransmitter-gated ion-channel transmembrane domain"/>
    <property type="match status" value="1"/>
</dbReference>
<feature type="transmembrane region" description="Helical" evidence="5">
    <location>
        <begin position="283"/>
        <end position="301"/>
    </location>
</feature>
<dbReference type="InterPro" id="IPR036734">
    <property type="entry name" value="Neur_chan_lig-bd_sf"/>
</dbReference>
<dbReference type="Pfam" id="PF02931">
    <property type="entry name" value="Neur_chan_LBD"/>
    <property type="match status" value="1"/>
</dbReference>
<keyword evidence="3 5" id="KW-1133">Transmembrane helix</keyword>
<protein>
    <recommendedName>
        <fullName evidence="7">Neurotransmitter-gated ion-channel ligand-binding domain-containing protein</fullName>
    </recommendedName>
</protein>
<keyword evidence="9" id="KW-1185">Reference proteome</keyword>
<dbReference type="GO" id="GO:0004888">
    <property type="term" value="F:transmembrane signaling receptor activity"/>
    <property type="evidence" value="ECO:0007669"/>
    <property type="project" value="InterPro"/>
</dbReference>
<proteinExistence type="predicted"/>
<evidence type="ECO:0000313" key="8">
    <source>
        <dbReference type="EMBL" id="KAF2899335.1"/>
    </source>
</evidence>
<dbReference type="OrthoDB" id="410315at2759"/>
<feature type="transmembrane region" description="Helical" evidence="5">
    <location>
        <begin position="255"/>
        <end position="276"/>
    </location>
</feature>
<feature type="signal peptide" evidence="6">
    <location>
        <begin position="1"/>
        <end position="20"/>
    </location>
</feature>
<dbReference type="GO" id="GO:0016020">
    <property type="term" value="C:membrane"/>
    <property type="evidence" value="ECO:0007669"/>
    <property type="project" value="UniProtKB-SubCell"/>
</dbReference>
<feature type="domain" description="Neurotransmitter-gated ion-channel ligand-binding" evidence="7">
    <location>
        <begin position="48"/>
        <end position="251"/>
    </location>
</feature>
<dbReference type="AlphaFoldDB" id="A0A8K0DEP4"/>
<dbReference type="Proteomes" id="UP000801492">
    <property type="component" value="Unassembled WGS sequence"/>
</dbReference>
<dbReference type="SUPFAM" id="SSF63712">
    <property type="entry name" value="Nicotinic receptor ligand binding domain-like"/>
    <property type="match status" value="1"/>
</dbReference>
<evidence type="ECO:0000256" key="1">
    <source>
        <dbReference type="ARBA" id="ARBA00004141"/>
    </source>
</evidence>
<dbReference type="FunFam" id="2.70.170.10:FF:000028">
    <property type="entry name" value="AcetylCholine Receptor"/>
    <property type="match status" value="1"/>
</dbReference>
<dbReference type="GO" id="GO:0005230">
    <property type="term" value="F:extracellular ligand-gated monoatomic ion channel activity"/>
    <property type="evidence" value="ECO:0007669"/>
    <property type="project" value="InterPro"/>
</dbReference>
<comment type="caution">
    <text evidence="8">The sequence shown here is derived from an EMBL/GenBank/DDBJ whole genome shotgun (WGS) entry which is preliminary data.</text>
</comment>
<evidence type="ECO:0000256" key="4">
    <source>
        <dbReference type="ARBA" id="ARBA00023136"/>
    </source>
</evidence>
<dbReference type="PRINTS" id="PR00252">
    <property type="entry name" value="NRIONCHANNEL"/>
</dbReference>
<dbReference type="EMBL" id="VTPC01002872">
    <property type="protein sequence ID" value="KAF2899335.1"/>
    <property type="molecule type" value="Genomic_DNA"/>
</dbReference>
<dbReference type="PANTHER" id="PTHR18945">
    <property type="entry name" value="NEUROTRANSMITTER GATED ION CHANNEL"/>
    <property type="match status" value="1"/>
</dbReference>
<dbReference type="Gene3D" id="2.70.170.10">
    <property type="entry name" value="Neurotransmitter-gated ion-channel ligand-binding domain"/>
    <property type="match status" value="1"/>
</dbReference>
<evidence type="ECO:0000256" key="2">
    <source>
        <dbReference type="ARBA" id="ARBA00022692"/>
    </source>
</evidence>
<reference evidence="8" key="1">
    <citation type="submission" date="2019-08" db="EMBL/GenBank/DDBJ databases">
        <title>The genome of the North American firefly Photinus pyralis.</title>
        <authorList>
            <consortium name="Photinus pyralis genome working group"/>
            <person name="Fallon T.R."/>
            <person name="Sander Lower S.E."/>
            <person name="Weng J.-K."/>
        </authorList>
    </citation>
    <scope>NUCLEOTIDE SEQUENCE</scope>
    <source>
        <strain evidence="8">TRF0915ILg1</strain>
        <tissue evidence="8">Whole body</tissue>
    </source>
</reference>
<dbReference type="InterPro" id="IPR036719">
    <property type="entry name" value="Neuro-gated_channel_TM_sf"/>
</dbReference>
<evidence type="ECO:0000256" key="3">
    <source>
        <dbReference type="ARBA" id="ARBA00022989"/>
    </source>
</evidence>
<evidence type="ECO:0000313" key="9">
    <source>
        <dbReference type="Proteomes" id="UP000801492"/>
    </source>
</evidence>
<sequence>MNSLLVLFNSFLFLFKLCVCSENGNNTFFTVRTKTGPKPPWNETYMDKLRKDLLTNYDKYARPGQHYDVTTVKIGITVTHIETDELNSTVSVSSWLRLMWSDPKLKWNEDDYGGIDAIKMADHEVWQPDICLYNSALGSETVTRYGNPYAIVYNGGTVLWIPPTRFNAICEFDLYYWPFDTQHCYLKFTSWTHSGKQLKLELFDGKPAELLYVPAVSAWEIYVTSEIYDKYYDCCPNSFYTAQFNLKLVRKSSSYIPVVVIPILSVMTLIIIQCCLPSNGQKVILSSCTALMVTILLTYFIQRVTNTGNDTPWIILFYSTCLYMVSISMAESIFVLLMLKTEQKQSLPWIIKRHLQGRLGKLLLLENHVSEYYTTIQRYTEEEMKDYHLSEHENDVIIKSTTKDLIREEWEIFAIALDRILLSIYCFIFFVLILCYII</sequence>
<dbReference type="InterPro" id="IPR038050">
    <property type="entry name" value="Neuro_actylchol_rec"/>
</dbReference>
<accession>A0A8K0DEP4</accession>
<dbReference type="InterPro" id="IPR006201">
    <property type="entry name" value="Neur_channel"/>
</dbReference>
<keyword evidence="6" id="KW-0732">Signal</keyword>
<evidence type="ECO:0000259" key="7">
    <source>
        <dbReference type="Pfam" id="PF02931"/>
    </source>
</evidence>